<dbReference type="InterPro" id="IPR015956">
    <property type="entry name" value="Peniciliin-bd_prot_C_sf"/>
</dbReference>
<dbReference type="GO" id="GO:0009252">
    <property type="term" value="P:peptidoglycan biosynthetic process"/>
    <property type="evidence" value="ECO:0007669"/>
    <property type="project" value="UniProtKB-KW"/>
</dbReference>
<dbReference type="PANTHER" id="PTHR21581">
    <property type="entry name" value="D-ALANYL-D-ALANINE CARBOXYPEPTIDASE"/>
    <property type="match status" value="1"/>
</dbReference>
<organism evidence="18">
    <name type="scientific">Candidatus Nitricoxidivorans perseverans</name>
    <dbReference type="NCBI Taxonomy" id="2975601"/>
    <lineage>
        <taxon>Bacteria</taxon>
        <taxon>Pseudomonadati</taxon>
        <taxon>Pseudomonadota</taxon>
        <taxon>Betaproteobacteria</taxon>
        <taxon>Nitrosomonadales</taxon>
        <taxon>Sterolibacteriaceae</taxon>
        <taxon>Candidatus Nitricoxidivorans</taxon>
    </lineage>
</organism>
<evidence type="ECO:0000256" key="5">
    <source>
        <dbReference type="ARBA" id="ARBA00022645"/>
    </source>
</evidence>
<feature type="active site" evidence="13">
    <location>
        <position position="116"/>
    </location>
</feature>
<dbReference type="PRINTS" id="PR00725">
    <property type="entry name" value="DADACBPTASE1"/>
</dbReference>
<evidence type="ECO:0000256" key="10">
    <source>
        <dbReference type="ARBA" id="ARBA00022984"/>
    </source>
</evidence>
<evidence type="ECO:0000313" key="18">
    <source>
        <dbReference type="EMBL" id="WIM04941.1"/>
    </source>
</evidence>
<dbReference type="Proteomes" id="UP001234916">
    <property type="component" value="Chromosome"/>
</dbReference>
<evidence type="ECO:0000256" key="13">
    <source>
        <dbReference type="PIRSR" id="PIRSR618044-1"/>
    </source>
</evidence>
<dbReference type="InterPro" id="IPR012338">
    <property type="entry name" value="Beta-lactam/transpept-like"/>
</dbReference>
<evidence type="ECO:0000259" key="17">
    <source>
        <dbReference type="SMART" id="SM00936"/>
    </source>
</evidence>
<keyword evidence="7 16" id="KW-0732">Signal</keyword>
<dbReference type="AlphaFoldDB" id="A0AA49FJP5"/>
<evidence type="ECO:0000256" key="7">
    <source>
        <dbReference type="ARBA" id="ARBA00022729"/>
    </source>
</evidence>
<feature type="chain" id="PRO_5041208404" description="serine-type D-Ala-D-Ala carboxypeptidase" evidence="16">
    <location>
        <begin position="19"/>
        <end position="374"/>
    </location>
</feature>
<name>A0AA49FJP5_9PROT</name>
<feature type="signal peptide" evidence="16">
    <location>
        <begin position="1"/>
        <end position="18"/>
    </location>
</feature>
<dbReference type="GO" id="GO:0071555">
    <property type="term" value="P:cell wall organization"/>
    <property type="evidence" value="ECO:0007669"/>
    <property type="project" value="UniProtKB-KW"/>
</dbReference>
<keyword evidence="8" id="KW-0378">Hydrolase</keyword>
<evidence type="ECO:0000256" key="15">
    <source>
        <dbReference type="RuleBase" id="RU004016"/>
    </source>
</evidence>
<sequence>MRHFFLLLAGLLALSAQAQPAPQPPAGTARAWLLVDHASGRPLAGLNPDGRVEPASLTKLMTAYLAFSALKQGTLKPEQPVKVSEKAWQAQGSRMFIEPNRPVTVDELLRGMIVQSGNDATIALAEAIAGSEEAFVQRMNHEAARMGLSGTNFANATGLPDPRHHSTARDLARLIQALIRDFPDRYPIYALKEYAYNGIAQPNRNRLLWLDPTVDGVKTGHTETAGYCLIASSMRGPRRLTAVVLGAASDAARGQEALDLLNFGFQAFDAVKLYDGGQAISALRVFKGGQGTVKAGFLENFVLSLPKGAAGRLKAQLVSQQPLLAPVQKGERIATLRLSIGDDPLDEFPVVALEDVPIAGILGRAWDSLLLWFR</sequence>
<dbReference type="KEGG" id="npv:OHM77_09555"/>
<evidence type="ECO:0000256" key="3">
    <source>
        <dbReference type="ARBA" id="ARBA00007164"/>
    </source>
</evidence>
<dbReference type="Gene3D" id="3.40.710.10">
    <property type="entry name" value="DD-peptidase/beta-lactamase superfamily"/>
    <property type="match status" value="1"/>
</dbReference>
<gene>
    <name evidence="18" type="ORF">OHM77_09555</name>
</gene>
<dbReference type="GO" id="GO:0009002">
    <property type="term" value="F:serine-type D-Ala-D-Ala carboxypeptidase activity"/>
    <property type="evidence" value="ECO:0007669"/>
    <property type="project" value="UniProtKB-EC"/>
</dbReference>
<dbReference type="GO" id="GO:0008360">
    <property type="term" value="P:regulation of cell shape"/>
    <property type="evidence" value="ECO:0007669"/>
    <property type="project" value="UniProtKB-KW"/>
</dbReference>
<accession>A0AA49FJP5</accession>
<evidence type="ECO:0000256" key="9">
    <source>
        <dbReference type="ARBA" id="ARBA00022960"/>
    </source>
</evidence>
<dbReference type="InterPro" id="IPR012907">
    <property type="entry name" value="Peptidase_S11_C"/>
</dbReference>
<feature type="binding site" evidence="14">
    <location>
        <position position="218"/>
    </location>
    <ligand>
        <name>substrate</name>
    </ligand>
</feature>
<evidence type="ECO:0000256" key="8">
    <source>
        <dbReference type="ARBA" id="ARBA00022801"/>
    </source>
</evidence>
<keyword evidence="5 18" id="KW-0121">Carboxypeptidase</keyword>
<dbReference type="GO" id="GO:0006508">
    <property type="term" value="P:proteolysis"/>
    <property type="evidence" value="ECO:0007669"/>
    <property type="project" value="UniProtKB-KW"/>
</dbReference>
<evidence type="ECO:0000256" key="12">
    <source>
        <dbReference type="ARBA" id="ARBA00034000"/>
    </source>
</evidence>
<dbReference type="SUPFAM" id="SSF56601">
    <property type="entry name" value="beta-lactamase/transpeptidase-like"/>
    <property type="match status" value="1"/>
</dbReference>
<evidence type="ECO:0000256" key="6">
    <source>
        <dbReference type="ARBA" id="ARBA00022670"/>
    </source>
</evidence>
<dbReference type="SMART" id="SM00936">
    <property type="entry name" value="PBP5_C"/>
    <property type="match status" value="1"/>
</dbReference>
<dbReference type="InterPro" id="IPR001967">
    <property type="entry name" value="Peptidase_S11_N"/>
</dbReference>
<evidence type="ECO:0000256" key="4">
    <source>
        <dbReference type="ARBA" id="ARBA00012448"/>
    </source>
</evidence>
<dbReference type="InterPro" id="IPR037167">
    <property type="entry name" value="Peptidase_S11_C_sf"/>
</dbReference>
<comment type="similarity">
    <text evidence="3 15">Belongs to the peptidase S11 family.</text>
</comment>
<feature type="domain" description="Peptidase S11 D-Ala-D-Ala carboxypeptidase A C-terminal" evidence="17">
    <location>
        <begin position="268"/>
        <end position="358"/>
    </location>
</feature>
<evidence type="ECO:0000256" key="11">
    <source>
        <dbReference type="ARBA" id="ARBA00023316"/>
    </source>
</evidence>
<keyword evidence="10" id="KW-0573">Peptidoglycan synthesis</keyword>
<comment type="catalytic activity">
    <reaction evidence="12">
        <text>Preferential cleavage: (Ac)2-L-Lys-D-Ala-|-D-Ala. Also transpeptidation of peptidyl-alanyl moieties that are N-acyl substituents of D-alanine.</text>
        <dbReference type="EC" id="3.4.16.4"/>
    </reaction>
</comment>
<dbReference type="PANTHER" id="PTHR21581:SF6">
    <property type="entry name" value="TRAFFICKING PROTEIN PARTICLE COMPLEX SUBUNIT 12"/>
    <property type="match status" value="1"/>
</dbReference>
<proteinExistence type="inferred from homology"/>
<evidence type="ECO:0000256" key="14">
    <source>
        <dbReference type="PIRSR" id="PIRSR618044-2"/>
    </source>
</evidence>
<dbReference type="Pfam" id="PF07943">
    <property type="entry name" value="PBP5_C"/>
    <property type="match status" value="1"/>
</dbReference>
<comment type="pathway">
    <text evidence="2">Cell wall biogenesis; peptidoglycan biosynthesis.</text>
</comment>
<reference evidence="18" key="1">
    <citation type="journal article" date="2023" name="Nat. Microbiol.">
        <title>Enrichment and characterization of a nitric oxide-reducing microbial community in a continuous bioreactor.</title>
        <authorList>
            <person name="Garrido-Amador P."/>
            <person name="Stortenbeker N."/>
            <person name="Wessels H.J.C.T."/>
            <person name="Speth D.R."/>
            <person name="Garcia-Heredia I."/>
            <person name="Kartal B."/>
        </authorList>
    </citation>
    <scope>NUCLEOTIDE SEQUENCE</scope>
    <source>
        <strain evidence="18">MAG1</strain>
    </source>
</reference>
<evidence type="ECO:0000256" key="1">
    <source>
        <dbReference type="ARBA" id="ARBA00003217"/>
    </source>
</evidence>
<evidence type="ECO:0000256" key="16">
    <source>
        <dbReference type="SAM" id="SignalP"/>
    </source>
</evidence>
<dbReference type="EC" id="3.4.16.4" evidence="4"/>
<keyword evidence="11" id="KW-0961">Cell wall biogenesis/degradation</keyword>
<dbReference type="InterPro" id="IPR018044">
    <property type="entry name" value="Peptidase_S11"/>
</dbReference>
<evidence type="ECO:0000256" key="2">
    <source>
        <dbReference type="ARBA" id="ARBA00004752"/>
    </source>
</evidence>
<dbReference type="Gene3D" id="2.60.410.10">
    <property type="entry name" value="D-Ala-D-Ala carboxypeptidase, C-terminal domain"/>
    <property type="match status" value="1"/>
</dbReference>
<protein>
    <recommendedName>
        <fullName evidence="4">serine-type D-Ala-D-Ala carboxypeptidase</fullName>
        <ecNumber evidence="4">3.4.16.4</ecNumber>
    </recommendedName>
</protein>
<dbReference type="Pfam" id="PF00768">
    <property type="entry name" value="Peptidase_S11"/>
    <property type="match status" value="1"/>
</dbReference>
<keyword evidence="6" id="KW-0645">Protease</keyword>
<dbReference type="SUPFAM" id="SSF69189">
    <property type="entry name" value="Penicillin-binding protein associated domain"/>
    <property type="match status" value="1"/>
</dbReference>
<feature type="active site" description="Proton acceptor" evidence="13">
    <location>
        <position position="59"/>
    </location>
</feature>
<feature type="active site" description="Acyl-ester intermediate" evidence="13">
    <location>
        <position position="56"/>
    </location>
</feature>
<dbReference type="EMBL" id="CP107246">
    <property type="protein sequence ID" value="WIM04941.1"/>
    <property type="molecule type" value="Genomic_DNA"/>
</dbReference>
<comment type="function">
    <text evidence="1">Removes C-terminal D-alanyl residues from sugar-peptide cell wall precursors.</text>
</comment>
<keyword evidence="9" id="KW-0133">Cell shape</keyword>